<dbReference type="OrthoDB" id="4523942at2759"/>
<dbReference type="GO" id="GO:0005770">
    <property type="term" value="C:late endosome"/>
    <property type="evidence" value="ECO:0007669"/>
    <property type="project" value="TreeGrafter"/>
</dbReference>
<dbReference type="SUPFAM" id="SSF51905">
    <property type="entry name" value="FAD/NAD(P)-binding domain"/>
    <property type="match status" value="1"/>
</dbReference>
<evidence type="ECO:0000313" key="4">
    <source>
        <dbReference type="Proteomes" id="UP000054771"/>
    </source>
</evidence>
<name>A0A0U5GMP5_ASPCI</name>
<dbReference type="PANTHER" id="PTHR13847">
    <property type="entry name" value="SARCOSINE DEHYDROGENASE-RELATED"/>
    <property type="match status" value="1"/>
</dbReference>
<dbReference type="Gene3D" id="3.30.9.10">
    <property type="entry name" value="D-Amino Acid Oxidase, subunit A, domain 2"/>
    <property type="match status" value="1"/>
</dbReference>
<dbReference type="PANTHER" id="PTHR13847:SF185">
    <property type="entry name" value="FAD DEPENDENT OXIDOREDUCTASE SUPERFAMILY (AFU_ORTHOLOGUE AFUA_3G02360)"/>
    <property type="match status" value="1"/>
</dbReference>
<dbReference type="AlphaFoldDB" id="A0A0U5GMP5"/>
<dbReference type="GO" id="GO:0005829">
    <property type="term" value="C:cytosol"/>
    <property type="evidence" value="ECO:0007669"/>
    <property type="project" value="GOC"/>
</dbReference>
<dbReference type="Pfam" id="PF01266">
    <property type="entry name" value="DAO"/>
    <property type="match status" value="1"/>
</dbReference>
<dbReference type="InterPro" id="IPR006076">
    <property type="entry name" value="FAD-dep_OxRdtase"/>
</dbReference>
<sequence length="519" mass="55188">MELYRFLTGLLSYLPSPLVPLGLGRLAAQPTLLSPSVVAQVSPAEPPSTVILGAGVIGLSTAYYLALALNATSSSTPKPPIVVIEPSHDVCPAASGEATGGLGDFGFSDQTSPLGQLSYSLHKALAAAYGGTQQYGISDLAIYRLSPEGFGGKYSPPDSWGPAAPVRKSRADLPDWVKPGDDWVVDLMAEAPNAAHLDPRRFCHFLRDRCRELGVQFRFNAHATSLARSPTSEQFTSVTIEQTTTPSDPSPSYTDDPSAAAQETSTSTTNTQPEVLPCNALVVAAGPWTPRVLSTLFPNSSVKLRMNKTSNRTAGNHLLIRNPHWKPDCGEEEDESGVTQVFFNNVLPGGTRLDVTSFLGGYLYLGGWGAVPEELPSEADDIGPQPGEIEAMIEVATRVLDLGSAEQRGEIEIVSAGRCYRPLAEPNRPVITRVPWGLLGEERKRDDNHDGGGDRDRISVVDGPVSPVIGGLYINTAHNSDGVTLGPGSGKLMSELLLGLETSVPAGDFGLENERLGRL</sequence>
<dbReference type="Gene3D" id="3.50.50.60">
    <property type="entry name" value="FAD/NAD(P)-binding domain"/>
    <property type="match status" value="2"/>
</dbReference>
<dbReference type="GO" id="GO:0042147">
    <property type="term" value="P:retrograde transport, endosome to Golgi"/>
    <property type="evidence" value="ECO:0007669"/>
    <property type="project" value="TreeGrafter"/>
</dbReference>
<feature type="region of interest" description="Disordered" evidence="1">
    <location>
        <begin position="228"/>
        <end position="273"/>
    </location>
</feature>
<reference evidence="4" key="1">
    <citation type="journal article" date="2016" name="Genome Announc.">
        <title>Draft genome sequences of fungus Aspergillus calidoustus.</title>
        <authorList>
            <person name="Horn F."/>
            <person name="Linde J."/>
            <person name="Mattern D.J."/>
            <person name="Walther G."/>
            <person name="Guthke R."/>
            <person name="Scherlach K."/>
            <person name="Martin K."/>
            <person name="Brakhage A.A."/>
            <person name="Petzke L."/>
            <person name="Valiante V."/>
        </authorList>
    </citation>
    <scope>NUCLEOTIDE SEQUENCE [LARGE SCALE GENOMIC DNA]</scope>
    <source>
        <strain evidence="4">SF006504</strain>
    </source>
</reference>
<dbReference type="STRING" id="454130.A0A0U5GMP5"/>
<evidence type="ECO:0000259" key="2">
    <source>
        <dbReference type="Pfam" id="PF01266"/>
    </source>
</evidence>
<feature type="compositionally biased region" description="Polar residues" evidence="1">
    <location>
        <begin position="228"/>
        <end position="242"/>
    </location>
</feature>
<dbReference type="Proteomes" id="UP000054771">
    <property type="component" value="Unassembled WGS sequence"/>
</dbReference>
<keyword evidence="4" id="KW-1185">Reference proteome</keyword>
<evidence type="ECO:0000256" key="1">
    <source>
        <dbReference type="SAM" id="MobiDB-lite"/>
    </source>
</evidence>
<feature type="domain" description="FAD dependent oxidoreductase" evidence="2">
    <location>
        <begin position="50"/>
        <end position="496"/>
    </location>
</feature>
<dbReference type="InterPro" id="IPR036188">
    <property type="entry name" value="FAD/NAD-bd_sf"/>
</dbReference>
<accession>A0A0U5GMP5</accession>
<evidence type="ECO:0000313" key="3">
    <source>
        <dbReference type="EMBL" id="CEL02036.1"/>
    </source>
</evidence>
<organism evidence="3 4">
    <name type="scientific">Aspergillus calidoustus</name>
    <dbReference type="NCBI Taxonomy" id="454130"/>
    <lineage>
        <taxon>Eukaryota</taxon>
        <taxon>Fungi</taxon>
        <taxon>Dikarya</taxon>
        <taxon>Ascomycota</taxon>
        <taxon>Pezizomycotina</taxon>
        <taxon>Eurotiomycetes</taxon>
        <taxon>Eurotiomycetidae</taxon>
        <taxon>Eurotiales</taxon>
        <taxon>Aspergillaceae</taxon>
        <taxon>Aspergillus</taxon>
        <taxon>Aspergillus subgen. Nidulantes</taxon>
    </lineage>
</organism>
<gene>
    <name evidence="3" type="ORF">ASPCAL01611</name>
</gene>
<proteinExistence type="predicted"/>
<protein>
    <recommendedName>
        <fullName evidence="2">FAD dependent oxidoreductase domain-containing protein</fullName>
    </recommendedName>
</protein>
<feature type="compositionally biased region" description="Low complexity" evidence="1">
    <location>
        <begin position="243"/>
        <end position="273"/>
    </location>
</feature>
<dbReference type="EMBL" id="CDMC01000001">
    <property type="protein sequence ID" value="CEL02036.1"/>
    <property type="molecule type" value="Genomic_DNA"/>
</dbReference>